<dbReference type="EMBL" id="GIKN01006217">
    <property type="protein sequence ID" value="NIE48490.1"/>
    <property type="molecule type" value="Transcribed_RNA"/>
</dbReference>
<keyword evidence="1" id="KW-0813">Transport</keyword>
<protein>
    <recommendedName>
        <fullName evidence="7">CBS domain-containing protein</fullName>
    </recommendedName>
</protein>
<sequence>MFQSDTDGACHRRLRLSNFRDAYPRYPTIQQVHVSVREREYNMDLQPFMNSAAYTVSHNASLPRIFKLFRALGLRHLVVVDGSNMVVGIVTRKDLARYRMTSLYGRLGMEELHISHG</sequence>
<evidence type="ECO:0000256" key="6">
    <source>
        <dbReference type="PROSITE-ProRule" id="PRU00703"/>
    </source>
</evidence>
<dbReference type="SUPFAM" id="SSF54631">
    <property type="entry name" value="CBS-domain pair"/>
    <property type="match status" value="1"/>
</dbReference>
<evidence type="ECO:0000256" key="2">
    <source>
        <dbReference type="ARBA" id="ARBA00022737"/>
    </source>
</evidence>
<evidence type="ECO:0000256" key="4">
    <source>
        <dbReference type="ARBA" id="ARBA00023122"/>
    </source>
</evidence>
<keyword evidence="5" id="KW-0868">Chloride</keyword>
<dbReference type="PANTHER" id="PTHR11689">
    <property type="entry name" value="CHLORIDE CHANNEL PROTEIN CLC FAMILY MEMBER"/>
    <property type="match status" value="1"/>
</dbReference>
<feature type="domain" description="CBS" evidence="7">
    <location>
        <begin position="49"/>
        <end position="111"/>
    </location>
</feature>
<accession>A0A6G5AEA2</accession>
<name>A0A6G5AEA2_RHIMP</name>
<keyword evidence="2" id="KW-0677">Repeat</keyword>
<dbReference type="PROSITE" id="PS51371">
    <property type="entry name" value="CBS"/>
    <property type="match status" value="1"/>
</dbReference>
<dbReference type="SMART" id="SM00116">
    <property type="entry name" value="CBS"/>
    <property type="match status" value="1"/>
</dbReference>
<dbReference type="Gene3D" id="3.10.580.10">
    <property type="entry name" value="CBS-domain"/>
    <property type="match status" value="1"/>
</dbReference>
<dbReference type="GO" id="GO:0005765">
    <property type="term" value="C:lysosomal membrane"/>
    <property type="evidence" value="ECO:0007669"/>
    <property type="project" value="TreeGrafter"/>
</dbReference>
<evidence type="ECO:0000256" key="1">
    <source>
        <dbReference type="ARBA" id="ARBA00022448"/>
    </source>
</evidence>
<keyword evidence="3" id="KW-0406">Ion transport</keyword>
<reference evidence="8" key="1">
    <citation type="submission" date="2020-03" db="EMBL/GenBank/DDBJ databases">
        <title>A transcriptome and proteome of the tick Rhipicephalus microplus shaped by the genetic composition of its hosts and developmental stage.</title>
        <authorList>
            <person name="Garcia G.R."/>
            <person name="Ribeiro J.M.C."/>
            <person name="Maruyama S.R."/>
            <person name="Gardinasse L.G."/>
            <person name="Nelson K."/>
            <person name="Ferreira B.R."/>
            <person name="Andrade T.G."/>
            <person name="Santos I.K.F.M."/>
        </authorList>
    </citation>
    <scope>NUCLEOTIDE SEQUENCE</scope>
    <source>
        <strain evidence="8">NSGR</strain>
        <tissue evidence="8">Salivary glands</tissue>
    </source>
</reference>
<organism evidence="8">
    <name type="scientific">Rhipicephalus microplus</name>
    <name type="common">Cattle tick</name>
    <name type="synonym">Boophilus microplus</name>
    <dbReference type="NCBI Taxonomy" id="6941"/>
    <lineage>
        <taxon>Eukaryota</taxon>
        <taxon>Metazoa</taxon>
        <taxon>Ecdysozoa</taxon>
        <taxon>Arthropoda</taxon>
        <taxon>Chelicerata</taxon>
        <taxon>Arachnida</taxon>
        <taxon>Acari</taxon>
        <taxon>Parasitiformes</taxon>
        <taxon>Ixodida</taxon>
        <taxon>Ixodoidea</taxon>
        <taxon>Ixodidae</taxon>
        <taxon>Rhipicephalinae</taxon>
        <taxon>Rhipicephalus</taxon>
        <taxon>Boophilus</taxon>
    </lineage>
</organism>
<evidence type="ECO:0000256" key="3">
    <source>
        <dbReference type="ARBA" id="ARBA00023065"/>
    </source>
</evidence>
<proteinExistence type="predicted"/>
<evidence type="ECO:0000256" key="5">
    <source>
        <dbReference type="ARBA" id="ARBA00023214"/>
    </source>
</evidence>
<dbReference type="Pfam" id="PF00571">
    <property type="entry name" value="CBS"/>
    <property type="match status" value="1"/>
</dbReference>
<dbReference type="InterPro" id="IPR000644">
    <property type="entry name" value="CBS_dom"/>
</dbReference>
<evidence type="ECO:0000259" key="7">
    <source>
        <dbReference type="PROSITE" id="PS51371"/>
    </source>
</evidence>
<dbReference type="InterPro" id="IPR046342">
    <property type="entry name" value="CBS_dom_sf"/>
</dbReference>
<dbReference type="PANTHER" id="PTHR11689:SF136">
    <property type="entry name" value="H(+)_CL(-) EXCHANGE TRANSPORTER 7"/>
    <property type="match status" value="1"/>
</dbReference>
<evidence type="ECO:0000313" key="8">
    <source>
        <dbReference type="EMBL" id="NIE48490.1"/>
    </source>
</evidence>
<dbReference type="VEuPathDB" id="VectorBase:LOC119179002"/>
<dbReference type="AlphaFoldDB" id="A0A6G5AEA2"/>
<keyword evidence="4 6" id="KW-0129">CBS domain</keyword>
<dbReference type="InterPro" id="IPR051280">
    <property type="entry name" value="Cl-channel/antiporter"/>
</dbReference>
<dbReference type="OrthoDB" id="428525at2759"/>
<dbReference type="GO" id="GO:0015108">
    <property type="term" value="F:chloride transmembrane transporter activity"/>
    <property type="evidence" value="ECO:0007669"/>
    <property type="project" value="TreeGrafter"/>
</dbReference>
<dbReference type="FunFam" id="3.10.580.10:FF:000148">
    <property type="entry name" value="Os04g0644800 protein"/>
    <property type="match status" value="1"/>
</dbReference>